<sequence>MQKLWKRKAACEACAVNRIGPHAAEQSKGFFSPYDWGVHGVRRSAAHIHMFLSVARCNNVNWARRKTCNVCKAQRFACCEARTGYGGGYMNRQDVEYMPRNAHDEFGRKKKGIKRSSGVMESEYSDGEDEFDRKAHKYEEEHESGDDDLGKYDFESDNEFESLKMSLTKKVAEANNASRASSPGSVMTGSTSSPDSTKTVAELRLLFEQAPGSVRPPSPPPNDLTRGRLSFAVHSPISMSGSAMTGSTSSPNSTKTVSELRLLFEQAPGSVRPPSPPPNDLSRGRLSFAVLMDLIDSLDWPTACFNRLAEMKNFFPLLSTIVEEHQ</sequence>
<dbReference type="AlphaFoldDB" id="A0AA39GW76"/>
<comment type="caution">
    <text evidence="2">The sequence shown here is derived from an EMBL/GenBank/DDBJ whole genome shotgun (WGS) entry which is preliminary data.</text>
</comment>
<feature type="compositionally biased region" description="Polar residues" evidence="1">
    <location>
        <begin position="175"/>
        <end position="197"/>
    </location>
</feature>
<organism evidence="2 3">
    <name type="scientific">Steinernema hermaphroditum</name>
    <dbReference type="NCBI Taxonomy" id="289476"/>
    <lineage>
        <taxon>Eukaryota</taxon>
        <taxon>Metazoa</taxon>
        <taxon>Ecdysozoa</taxon>
        <taxon>Nematoda</taxon>
        <taxon>Chromadorea</taxon>
        <taxon>Rhabditida</taxon>
        <taxon>Tylenchina</taxon>
        <taxon>Panagrolaimomorpha</taxon>
        <taxon>Strongyloidoidea</taxon>
        <taxon>Steinernematidae</taxon>
        <taxon>Steinernema</taxon>
    </lineage>
</organism>
<protein>
    <recommendedName>
        <fullName evidence="4">Zinc finger Ran-binding domain-containing protein 2</fullName>
    </recommendedName>
</protein>
<dbReference type="Proteomes" id="UP001175271">
    <property type="component" value="Unassembled WGS sequence"/>
</dbReference>
<gene>
    <name evidence="2" type="ORF">QR680_000680</name>
</gene>
<name>A0AA39GW76_9BILA</name>
<evidence type="ECO:0000313" key="2">
    <source>
        <dbReference type="EMBL" id="KAK0394319.1"/>
    </source>
</evidence>
<feature type="region of interest" description="Disordered" evidence="1">
    <location>
        <begin position="108"/>
        <end position="131"/>
    </location>
</feature>
<proteinExistence type="predicted"/>
<evidence type="ECO:0008006" key="4">
    <source>
        <dbReference type="Google" id="ProtNLM"/>
    </source>
</evidence>
<keyword evidence="3" id="KW-1185">Reference proteome</keyword>
<dbReference type="Gene3D" id="4.10.1060.10">
    <property type="entry name" value="Zinc finger, RanBP2-type"/>
    <property type="match status" value="1"/>
</dbReference>
<feature type="region of interest" description="Disordered" evidence="1">
    <location>
        <begin position="174"/>
        <end position="197"/>
    </location>
</feature>
<dbReference type="EMBL" id="JAUCMV010000005">
    <property type="protein sequence ID" value="KAK0394319.1"/>
    <property type="molecule type" value="Genomic_DNA"/>
</dbReference>
<evidence type="ECO:0000313" key="3">
    <source>
        <dbReference type="Proteomes" id="UP001175271"/>
    </source>
</evidence>
<reference evidence="2" key="1">
    <citation type="submission" date="2023-06" db="EMBL/GenBank/DDBJ databases">
        <title>Genomic analysis of the entomopathogenic nematode Steinernema hermaphroditum.</title>
        <authorList>
            <person name="Schwarz E.M."/>
            <person name="Heppert J.K."/>
            <person name="Baniya A."/>
            <person name="Schwartz H.T."/>
            <person name="Tan C.-H."/>
            <person name="Antoshechkin I."/>
            <person name="Sternberg P.W."/>
            <person name="Goodrich-Blair H."/>
            <person name="Dillman A.R."/>
        </authorList>
    </citation>
    <scope>NUCLEOTIDE SEQUENCE</scope>
    <source>
        <strain evidence="2">PS9179</strain>
        <tissue evidence="2">Whole animal</tissue>
    </source>
</reference>
<evidence type="ECO:0000256" key="1">
    <source>
        <dbReference type="SAM" id="MobiDB-lite"/>
    </source>
</evidence>
<accession>A0AA39GW76</accession>